<reference evidence="1 2" key="1">
    <citation type="submission" date="2013-02" db="EMBL/GenBank/DDBJ databases">
        <title>Whole genome shotgun sequence of Gordonia paraffinivorans NBRC 108238.</title>
        <authorList>
            <person name="Isaki-Nakamura S."/>
            <person name="Hosoyama A."/>
            <person name="Tsuchikane K."/>
            <person name="Ando Y."/>
            <person name="Baba S."/>
            <person name="Ohji S."/>
            <person name="Hamada M."/>
            <person name="Tamura T."/>
            <person name="Yamazoe A."/>
            <person name="Yamazaki S."/>
            <person name="Fujita N."/>
        </authorList>
    </citation>
    <scope>NUCLEOTIDE SEQUENCE [LARGE SCALE GENOMIC DNA]</scope>
    <source>
        <strain evidence="1 2">NBRC 108238</strain>
    </source>
</reference>
<gene>
    <name evidence="1" type="ORF">GP2_024_00870</name>
</gene>
<dbReference type="RefSeq" id="WP_006900888.1">
    <property type="nucleotide sequence ID" value="NZ_BAOQ01000024.1"/>
</dbReference>
<protein>
    <submittedName>
        <fullName evidence="1">Uncharacterized protein</fullName>
    </submittedName>
</protein>
<accession>A0ABQ0IM75</accession>
<comment type="caution">
    <text evidence="1">The sequence shown here is derived from an EMBL/GenBank/DDBJ whole genome shotgun (WGS) entry which is preliminary data.</text>
</comment>
<proteinExistence type="predicted"/>
<evidence type="ECO:0000313" key="2">
    <source>
        <dbReference type="Proteomes" id="UP000035021"/>
    </source>
</evidence>
<dbReference type="EMBL" id="BAOQ01000024">
    <property type="protein sequence ID" value="GAC84660.1"/>
    <property type="molecule type" value="Genomic_DNA"/>
</dbReference>
<organism evidence="1 2">
    <name type="scientific">Gordonia paraffinivorans NBRC 108238</name>
    <dbReference type="NCBI Taxonomy" id="1223543"/>
    <lineage>
        <taxon>Bacteria</taxon>
        <taxon>Bacillati</taxon>
        <taxon>Actinomycetota</taxon>
        <taxon>Actinomycetes</taxon>
        <taxon>Mycobacteriales</taxon>
        <taxon>Gordoniaceae</taxon>
        <taxon>Gordonia</taxon>
    </lineage>
</organism>
<dbReference type="Proteomes" id="UP000035021">
    <property type="component" value="Unassembled WGS sequence"/>
</dbReference>
<name>A0ABQ0IM75_9ACTN</name>
<evidence type="ECO:0000313" key="1">
    <source>
        <dbReference type="EMBL" id="GAC84660.1"/>
    </source>
</evidence>
<sequence length="64" mass="7089">MEDHAGRQTTVTGTTFATFEFPVGPKTTLLDAVLRAEIDGKPGGGFADWLWPKDYLEHLRARAK</sequence>
<keyword evidence="2" id="KW-1185">Reference proteome</keyword>